<protein>
    <submittedName>
        <fullName evidence="1">Uncharacterized protein</fullName>
    </submittedName>
</protein>
<keyword evidence="2" id="KW-1185">Reference proteome</keyword>
<comment type="caution">
    <text evidence="1">The sequence shown here is derived from an EMBL/GenBank/DDBJ whole genome shotgun (WGS) entry which is preliminary data.</text>
</comment>
<dbReference type="Proteomes" id="UP001447188">
    <property type="component" value="Unassembled WGS sequence"/>
</dbReference>
<dbReference type="EMBL" id="JBBBZM010000104">
    <property type="protein sequence ID" value="KAL0634114.1"/>
    <property type="molecule type" value="Genomic_DNA"/>
</dbReference>
<name>A0ABR3GDX0_9PEZI</name>
<organism evidence="1 2">
    <name type="scientific">Discina gigas</name>
    <dbReference type="NCBI Taxonomy" id="1032678"/>
    <lineage>
        <taxon>Eukaryota</taxon>
        <taxon>Fungi</taxon>
        <taxon>Dikarya</taxon>
        <taxon>Ascomycota</taxon>
        <taxon>Pezizomycotina</taxon>
        <taxon>Pezizomycetes</taxon>
        <taxon>Pezizales</taxon>
        <taxon>Discinaceae</taxon>
        <taxon>Discina</taxon>
    </lineage>
</organism>
<proteinExistence type="predicted"/>
<evidence type="ECO:0000313" key="2">
    <source>
        <dbReference type="Proteomes" id="UP001447188"/>
    </source>
</evidence>
<reference evidence="1 2" key="1">
    <citation type="submission" date="2024-02" db="EMBL/GenBank/DDBJ databases">
        <title>Discinaceae phylogenomics.</title>
        <authorList>
            <person name="Dirks A.C."/>
            <person name="James T.Y."/>
        </authorList>
    </citation>
    <scope>NUCLEOTIDE SEQUENCE [LARGE SCALE GENOMIC DNA]</scope>
    <source>
        <strain evidence="1 2">ACD0624</strain>
    </source>
</reference>
<accession>A0ABR3GDX0</accession>
<gene>
    <name evidence="1" type="ORF">Q9L58_006993</name>
</gene>
<evidence type="ECO:0000313" key="1">
    <source>
        <dbReference type="EMBL" id="KAL0634114.1"/>
    </source>
</evidence>
<sequence length="542" mass="61192">MSDPPSTMPPAPPRLHDLVAFASHYLSKSTGKQPLTRAVCYTPTDKPGVLDAIATVCVTPQHPEPVAVSVTIDRRSRQVHLLISQTVVDNLDDSRLAYIRKTWTLLHELSAEYTRIRRDPTEASPRHSRPKEREALFHHIYYYCGEQVLQMVHDWWPKLDDIHRELGRSLRSKAGKPEGLKSRFMKASLALRQAVQIMGCDLSLLTSQSWKRLNAYMDLAALHTRILLRQWPMCEDWGMEFKDSVLGPSAARCALSTLTSLQRHLNALCSFALSPRPGDIFSYALHISFLPCPSTPTILPSDWTPMLRHLTHNNYSLDEWRASESIKLAGIYKPTQHCAPHPECNIISHLHSQRSLNPPPLAAIGISSPACAACALWIDTFHGRPSRNSYYHDYSSNQRVVRRKGKYFRYRGSSDAWCWPWTLPGPIGAKEAILVKEVEGRCMAFLSDTGVFECWSSRGRGPIHDDELKDIRVAIDAWMAEREMEEECQAEKVRIFKERGEQGRFQSRSIGVPATGARDESGKIAPEDASALHMRLVAQSGD</sequence>